<accession>A0A9P0CKA3</accession>
<reference evidence="1" key="1">
    <citation type="submission" date="2022-01" db="EMBL/GenBank/DDBJ databases">
        <authorList>
            <person name="King R."/>
        </authorList>
    </citation>
    <scope>NUCLEOTIDE SEQUENCE</scope>
</reference>
<dbReference type="EMBL" id="OV651823">
    <property type="protein sequence ID" value="CAH1101623.1"/>
    <property type="molecule type" value="Genomic_DNA"/>
</dbReference>
<gene>
    <name evidence="1" type="ORF">PSYICH_LOCUS2820</name>
</gene>
<dbReference type="OrthoDB" id="6719573at2759"/>
<evidence type="ECO:0000313" key="2">
    <source>
        <dbReference type="Proteomes" id="UP001153636"/>
    </source>
</evidence>
<organism evidence="1 2">
    <name type="scientific">Psylliodes chrysocephalus</name>
    <dbReference type="NCBI Taxonomy" id="3402493"/>
    <lineage>
        <taxon>Eukaryota</taxon>
        <taxon>Metazoa</taxon>
        <taxon>Ecdysozoa</taxon>
        <taxon>Arthropoda</taxon>
        <taxon>Hexapoda</taxon>
        <taxon>Insecta</taxon>
        <taxon>Pterygota</taxon>
        <taxon>Neoptera</taxon>
        <taxon>Endopterygota</taxon>
        <taxon>Coleoptera</taxon>
        <taxon>Polyphaga</taxon>
        <taxon>Cucujiformia</taxon>
        <taxon>Chrysomeloidea</taxon>
        <taxon>Chrysomelidae</taxon>
        <taxon>Galerucinae</taxon>
        <taxon>Alticini</taxon>
        <taxon>Psylliodes</taxon>
    </lineage>
</organism>
<dbReference type="AlphaFoldDB" id="A0A9P0CKA3"/>
<keyword evidence="2" id="KW-1185">Reference proteome</keyword>
<dbReference type="Proteomes" id="UP001153636">
    <property type="component" value="Chromosome 11"/>
</dbReference>
<proteinExistence type="predicted"/>
<protein>
    <submittedName>
        <fullName evidence="1">Uncharacterized protein</fullName>
    </submittedName>
</protein>
<sequence length="281" mass="33181">MDNDIEQLKRDFAIYEDLSEIKFEQIKKENYKNQDQENAFGEKLCTIYTANFSIFNVFYNIKILVFIYDNSYEVLKLDLHVQDLCLEKEITVCRNFLQRHRNLNSTFLTLKKVSRFFEARRLITEIVLKKEPRVSLQRSDEDGTLGIKYANDSPNIFIAIGWKIEWDLKNCDIVDVVEVVYNNFDVPNSTYIKEELESLTHPSLDFAMKLKIWKQLFSDLSEYDSQIQATVIISDNEQEDNVLVISDSEDDRNQRDETIHRRKKRKVHNNVTCPQVINVAD</sequence>
<name>A0A9P0CKA3_9CUCU</name>
<evidence type="ECO:0000313" key="1">
    <source>
        <dbReference type="EMBL" id="CAH1101623.1"/>
    </source>
</evidence>